<sequence length="155" mass="17504">MTDRAQRPFWIHQFIEYVVGFALIAFGFQDTHPVVPAVVGVVVVINAAVVHGPFGAFRLISRRIHRWVDVIVMAFLVFAAVQPWVEMSSLGRLALIGIVVPLAFSWWYTDWGTRAERKQRRAAQGSQRSEDIGTTAGRKAAEYYKAGKKMIDRDD</sequence>
<keyword evidence="3" id="KW-1185">Reference proteome</keyword>
<feature type="transmembrane region" description="Helical" evidence="1">
    <location>
        <begin position="34"/>
        <end position="55"/>
    </location>
</feature>
<organism evidence="2 3">
    <name type="scientific">Ilumatobacter fluminis</name>
    <dbReference type="NCBI Taxonomy" id="467091"/>
    <lineage>
        <taxon>Bacteria</taxon>
        <taxon>Bacillati</taxon>
        <taxon>Actinomycetota</taxon>
        <taxon>Acidimicrobiia</taxon>
        <taxon>Acidimicrobiales</taxon>
        <taxon>Ilumatobacteraceae</taxon>
        <taxon>Ilumatobacter</taxon>
    </lineage>
</organism>
<dbReference type="Proteomes" id="UP000294558">
    <property type="component" value="Unassembled WGS sequence"/>
</dbReference>
<feature type="transmembrane region" description="Helical" evidence="1">
    <location>
        <begin position="9"/>
        <end position="28"/>
    </location>
</feature>
<dbReference type="EMBL" id="SOAU01000001">
    <property type="protein sequence ID" value="TDT17796.1"/>
    <property type="molecule type" value="Genomic_DNA"/>
</dbReference>
<name>A0A4R7I4Y1_9ACTN</name>
<keyword evidence="1" id="KW-1133">Transmembrane helix</keyword>
<feature type="transmembrane region" description="Helical" evidence="1">
    <location>
        <begin position="67"/>
        <end position="85"/>
    </location>
</feature>
<dbReference type="AlphaFoldDB" id="A0A4R7I4Y1"/>
<protein>
    <submittedName>
        <fullName evidence="2">Uncharacterized protein</fullName>
    </submittedName>
</protein>
<feature type="transmembrane region" description="Helical" evidence="1">
    <location>
        <begin position="91"/>
        <end position="109"/>
    </location>
</feature>
<accession>A0A4R7I4Y1</accession>
<gene>
    <name evidence="2" type="ORF">BDK89_3409</name>
</gene>
<reference evidence="2 3" key="1">
    <citation type="submission" date="2019-03" db="EMBL/GenBank/DDBJ databases">
        <title>Sequencing the genomes of 1000 actinobacteria strains.</title>
        <authorList>
            <person name="Klenk H.-P."/>
        </authorList>
    </citation>
    <scope>NUCLEOTIDE SEQUENCE [LARGE SCALE GENOMIC DNA]</scope>
    <source>
        <strain evidence="2 3">DSM 18936</strain>
    </source>
</reference>
<dbReference type="RefSeq" id="WP_133870060.1">
    <property type="nucleotide sequence ID" value="NZ_JAVJPS010000030.1"/>
</dbReference>
<proteinExistence type="predicted"/>
<evidence type="ECO:0000313" key="3">
    <source>
        <dbReference type="Proteomes" id="UP000294558"/>
    </source>
</evidence>
<dbReference type="OrthoDB" id="5244425at2"/>
<evidence type="ECO:0000313" key="2">
    <source>
        <dbReference type="EMBL" id="TDT17796.1"/>
    </source>
</evidence>
<keyword evidence="1" id="KW-0472">Membrane</keyword>
<keyword evidence="1" id="KW-0812">Transmembrane</keyword>
<comment type="caution">
    <text evidence="2">The sequence shown here is derived from an EMBL/GenBank/DDBJ whole genome shotgun (WGS) entry which is preliminary data.</text>
</comment>
<evidence type="ECO:0000256" key="1">
    <source>
        <dbReference type="SAM" id="Phobius"/>
    </source>
</evidence>